<protein>
    <submittedName>
        <fullName evidence="2">Uncharacterized protein</fullName>
    </submittedName>
</protein>
<gene>
    <name evidence="2" type="ORF">BT96DRAFT_992531</name>
</gene>
<keyword evidence="3" id="KW-1185">Reference proteome</keyword>
<name>A0A6A4HVQ5_9AGAR</name>
<accession>A0A6A4HVQ5</accession>
<feature type="region of interest" description="Disordered" evidence="1">
    <location>
        <begin position="1"/>
        <end position="50"/>
    </location>
</feature>
<evidence type="ECO:0000313" key="3">
    <source>
        <dbReference type="Proteomes" id="UP000799118"/>
    </source>
</evidence>
<dbReference type="EMBL" id="ML769451">
    <property type="protein sequence ID" value="KAE9400984.1"/>
    <property type="molecule type" value="Genomic_DNA"/>
</dbReference>
<dbReference type="OrthoDB" id="3033315at2759"/>
<feature type="compositionally biased region" description="Low complexity" evidence="1">
    <location>
        <begin position="314"/>
        <end position="340"/>
    </location>
</feature>
<feature type="region of interest" description="Disordered" evidence="1">
    <location>
        <begin position="312"/>
        <end position="359"/>
    </location>
</feature>
<proteinExistence type="predicted"/>
<reference evidence="2" key="1">
    <citation type="journal article" date="2019" name="Environ. Microbiol.">
        <title>Fungal ecological strategies reflected in gene transcription - a case study of two litter decomposers.</title>
        <authorList>
            <person name="Barbi F."/>
            <person name="Kohler A."/>
            <person name="Barry K."/>
            <person name="Baskaran P."/>
            <person name="Daum C."/>
            <person name="Fauchery L."/>
            <person name="Ihrmark K."/>
            <person name="Kuo A."/>
            <person name="LaButti K."/>
            <person name="Lipzen A."/>
            <person name="Morin E."/>
            <person name="Grigoriev I.V."/>
            <person name="Henrissat B."/>
            <person name="Lindahl B."/>
            <person name="Martin F."/>
        </authorList>
    </citation>
    <scope>NUCLEOTIDE SEQUENCE</scope>
    <source>
        <strain evidence="2">JB14</strain>
    </source>
</reference>
<dbReference type="Proteomes" id="UP000799118">
    <property type="component" value="Unassembled WGS sequence"/>
</dbReference>
<feature type="compositionally biased region" description="Polar residues" evidence="1">
    <location>
        <begin position="389"/>
        <end position="415"/>
    </location>
</feature>
<organism evidence="2 3">
    <name type="scientific">Gymnopus androsaceus JB14</name>
    <dbReference type="NCBI Taxonomy" id="1447944"/>
    <lineage>
        <taxon>Eukaryota</taxon>
        <taxon>Fungi</taxon>
        <taxon>Dikarya</taxon>
        <taxon>Basidiomycota</taxon>
        <taxon>Agaricomycotina</taxon>
        <taxon>Agaricomycetes</taxon>
        <taxon>Agaricomycetidae</taxon>
        <taxon>Agaricales</taxon>
        <taxon>Marasmiineae</taxon>
        <taxon>Omphalotaceae</taxon>
        <taxon>Gymnopus</taxon>
    </lineage>
</organism>
<evidence type="ECO:0000256" key="1">
    <source>
        <dbReference type="SAM" id="MobiDB-lite"/>
    </source>
</evidence>
<evidence type="ECO:0000313" key="2">
    <source>
        <dbReference type="EMBL" id="KAE9400984.1"/>
    </source>
</evidence>
<dbReference type="AlphaFoldDB" id="A0A6A4HVQ5"/>
<sequence length="439" mass="46617">MKISWEKHADTSRGELNREKQQQPDLVAEVSSLPSSQPQSTTSGQIIPASPINSTTISIVNNNSDNGQGEGTIPAQLMSQEISSTPLPGSLVNNDIAVADASLGQAAAGSLSQEAPSASLFHARVGYMSLSTAGNDMNNTTASQTTMDWYNFTESRCYIIRKLDQEAAYIQAKSGQLSPRSSTWCGVAVKKMSDEVKIVASIVSQEYATAPGSIRKIEMLDCLGGRLRELIEIMAKFKKILDMLNKGSIVVVVRVGQYSKKVKASHEKLKRIRAEIETTITRMKTSWGQHADTSREGVSREEKYLNLPAEVSNLSSSLPPTTTPTLGQTTPPTNSNNISTAIGDGQGEGTIPAQSMSQVRSSMPVPGALINYDIAAADVIPGQAAGAGNLSSPSMETSTAAQPISQEAPSASLSHTRVGTLSLNTVGNDVNNTTVHDHS</sequence>
<feature type="compositionally biased region" description="Low complexity" evidence="1">
    <location>
        <begin position="31"/>
        <end position="43"/>
    </location>
</feature>
<feature type="compositionally biased region" description="Basic and acidic residues" evidence="1">
    <location>
        <begin position="1"/>
        <end position="22"/>
    </location>
</feature>
<feature type="region of interest" description="Disordered" evidence="1">
    <location>
        <begin position="388"/>
        <end position="415"/>
    </location>
</feature>